<evidence type="ECO:0000259" key="1">
    <source>
        <dbReference type="PROSITE" id="PS51186"/>
    </source>
</evidence>
<dbReference type="GO" id="GO:0016747">
    <property type="term" value="F:acyltransferase activity, transferring groups other than amino-acyl groups"/>
    <property type="evidence" value="ECO:0007669"/>
    <property type="project" value="InterPro"/>
</dbReference>
<evidence type="ECO:0000313" key="3">
    <source>
        <dbReference type="Proteomes" id="UP000235672"/>
    </source>
</evidence>
<name>A0A2J6QNZ0_9HELO</name>
<organism evidence="2 3">
    <name type="scientific">Hyaloscypha hepaticicola</name>
    <dbReference type="NCBI Taxonomy" id="2082293"/>
    <lineage>
        <taxon>Eukaryota</taxon>
        <taxon>Fungi</taxon>
        <taxon>Dikarya</taxon>
        <taxon>Ascomycota</taxon>
        <taxon>Pezizomycotina</taxon>
        <taxon>Leotiomycetes</taxon>
        <taxon>Helotiales</taxon>
        <taxon>Hyaloscyphaceae</taxon>
        <taxon>Hyaloscypha</taxon>
    </lineage>
</organism>
<dbReference type="Gene3D" id="3.40.630.30">
    <property type="match status" value="1"/>
</dbReference>
<dbReference type="InterPro" id="IPR016181">
    <property type="entry name" value="Acyl_CoA_acyltransferase"/>
</dbReference>
<dbReference type="Pfam" id="PF13302">
    <property type="entry name" value="Acetyltransf_3"/>
    <property type="match status" value="1"/>
</dbReference>
<reference evidence="2 3" key="1">
    <citation type="submission" date="2016-05" db="EMBL/GenBank/DDBJ databases">
        <title>A degradative enzymes factory behind the ericoid mycorrhizal symbiosis.</title>
        <authorList>
            <consortium name="DOE Joint Genome Institute"/>
            <person name="Martino E."/>
            <person name="Morin E."/>
            <person name="Grelet G."/>
            <person name="Kuo A."/>
            <person name="Kohler A."/>
            <person name="Daghino S."/>
            <person name="Barry K."/>
            <person name="Choi C."/>
            <person name="Cichocki N."/>
            <person name="Clum A."/>
            <person name="Copeland A."/>
            <person name="Hainaut M."/>
            <person name="Haridas S."/>
            <person name="Labutti K."/>
            <person name="Lindquist E."/>
            <person name="Lipzen A."/>
            <person name="Khouja H.-R."/>
            <person name="Murat C."/>
            <person name="Ohm R."/>
            <person name="Olson A."/>
            <person name="Spatafora J."/>
            <person name="Veneault-Fourrey C."/>
            <person name="Henrissat B."/>
            <person name="Grigoriev I."/>
            <person name="Martin F."/>
            <person name="Perotto S."/>
        </authorList>
    </citation>
    <scope>NUCLEOTIDE SEQUENCE [LARGE SCALE GENOMIC DNA]</scope>
    <source>
        <strain evidence="2 3">UAMH 7357</strain>
    </source>
</reference>
<keyword evidence="2" id="KW-0808">Transferase</keyword>
<dbReference type="Proteomes" id="UP000235672">
    <property type="component" value="Unassembled WGS sequence"/>
</dbReference>
<proteinExistence type="predicted"/>
<evidence type="ECO:0000313" key="2">
    <source>
        <dbReference type="EMBL" id="PMD27985.1"/>
    </source>
</evidence>
<dbReference type="PANTHER" id="PTHR43792:SF1">
    <property type="entry name" value="N-ACETYLTRANSFERASE DOMAIN-CONTAINING PROTEIN"/>
    <property type="match status" value="1"/>
</dbReference>
<accession>A0A2J6QNZ0</accession>
<dbReference type="PROSITE" id="PS51186">
    <property type="entry name" value="GNAT"/>
    <property type="match status" value="1"/>
</dbReference>
<dbReference type="EMBL" id="KZ613465">
    <property type="protein sequence ID" value="PMD27985.1"/>
    <property type="molecule type" value="Genomic_DNA"/>
</dbReference>
<dbReference type="PANTHER" id="PTHR43792">
    <property type="entry name" value="GNAT FAMILY, PUTATIVE (AFU_ORTHOLOGUE AFUA_3G00765)-RELATED-RELATED"/>
    <property type="match status" value="1"/>
</dbReference>
<sequence length="204" mass="22666">MPPQPHPPIAESARLYLSPLSLSHLNAYHALNSDERISRWSYELGIAPPTKDLAETKALLLSRLPGPGRDFMENYAIILKNSTSEEGNSGEKMIGILGIPRLSPSGAAAEVGYALLPEYWGMGYASEALILFRTYYFNSTRPVQKATLLAKTEPKNVASERVLSKAGFKRVGFVKGAFEVVDFRTGEKGMRDATEWRFTREQLE</sequence>
<dbReference type="OrthoDB" id="4072826at2759"/>
<dbReference type="InterPro" id="IPR051531">
    <property type="entry name" value="N-acetyltransferase"/>
</dbReference>
<dbReference type="SUPFAM" id="SSF55729">
    <property type="entry name" value="Acyl-CoA N-acyltransferases (Nat)"/>
    <property type="match status" value="1"/>
</dbReference>
<feature type="domain" description="N-acetyltransferase" evidence="1">
    <location>
        <begin position="44"/>
        <end position="201"/>
    </location>
</feature>
<dbReference type="InterPro" id="IPR000182">
    <property type="entry name" value="GNAT_dom"/>
</dbReference>
<dbReference type="AlphaFoldDB" id="A0A2J6QNZ0"/>
<protein>
    <submittedName>
        <fullName evidence="2">Acyl-CoA N-acyltransferase</fullName>
    </submittedName>
</protein>
<keyword evidence="3" id="KW-1185">Reference proteome</keyword>
<keyword evidence="2" id="KW-0012">Acyltransferase</keyword>
<gene>
    <name evidence="2" type="ORF">NA56DRAFT_560879</name>
</gene>